<dbReference type="AlphaFoldDB" id="A0A6M3LN38"/>
<accession>A0A6M3LN38</accession>
<reference evidence="2" key="1">
    <citation type="submission" date="2020-03" db="EMBL/GenBank/DDBJ databases">
        <title>The deep terrestrial virosphere.</title>
        <authorList>
            <person name="Holmfeldt K."/>
            <person name="Nilsson E."/>
            <person name="Simone D."/>
            <person name="Lopez-Fernandez M."/>
            <person name="Wu X."/>
            <person name="de Brujin I."/>
            <person name="Lundin D."/>
            <person name="Andersson A."/>
            <person name="Bertilsson S."/>
            <person name="Dopson M."/>
        </authorList>
    </citation>
    <scope>NUCLEOTIDE SEQUENCE</scope>
    <source>
        <strain evidence="2">MM415B03843</strain>
    </source>
</reference>
<proteinExistence type="predicted"/>
<sequence>MMKMPPSGMPPQGQPMSGGRGPSPVEKNLSVFNPTDAALMGASGKMSPDMSVRDFLSQQGIDVDGPVTQLVELAKKQVGNANPMTKMRNISADASLKPGGQPPTMPGVKPMVAPPGQPAPAGMEGLLSKLGGR</sequence>
<evidence type="ECO:0000313" key="2">
    <source>
        <dbReference type="EMBL" id="QJA94491.1"/>
    </source>
</evidence>
<feature type="region of interest" description="Disordered" evidence="1">
    <location>
        <begin position="1"/>
        <end position="32"/>
    </location>
</feature>
<organism evidence="2">
    <name type="scientific">viral metagenome</name>
    <dbReference type="NCBI Taxonomy" id="1070528"/>
    <lineage>
        <taxon>unclassified sequences</taxon>
        <taxon>metagenomes</taxon>
        <taxon>organismal metagenomes</taxon>
    </lineage>
</organism>
<protein>
    <submittedName>
        <fullName evidence="2">Uncharacterized protein</fullName>
    </submittedName>
</protein>
<gene>
    <name evidence="2" type="ORF">MM415B03843_0006</name>
</gene>
<dbReference type="EMBL" id="MT143236">
    <property type="protein sequence ID" value="QJA94491.1"/>
    <property type="molecule type" value="Genomic_DNA"/>
</dbReference>
<name>A0A6M3LN38_9ZZZZ</name>
<feature type="region of interest" description="Disordered" evidence="1">
    <location>
        <begin position="93"/>
        <end position="133"/>
    </location>
</feature>
<evidence type="ECO:0000256" key="1">
    <source>
        <dbReference type="SAM" id="MobiDB-lite"/>
    </source>
</evidence>